<keyword evidence="1" id="KW-1185">Reference proteome</keyword>
<evidence type="ECO:0000313" key="2">
    <source>
        <dbReference type="WBParaSite" id="Hba_09230"/>
    </source>
</evidence>
<proteinExistence type="predicted"/>
<sequence>MILLVRVRIWEFEYEKVNLDVAPLGVTFVANLSGHNAAINQVKFSHNPDCE</sequence>
<dbReference type="AlphaFoldDB" id="A0A1I7WVP1"/>
<protein>
    <submittedName>
        <fullName evidence="2">Uncharacterized protein</fullName>
    </submittedName>
</protein>
<name>A0A1I7WVP1_HETBA</name>
<reference evidence="2" key="1">
    <citation type="submission" date="2016-11" db="UniProtKB">
        <authorList>
            <consortium name="WormBaseParasite"/>
        </authorList>
    </citation>
    <scope>IDENTIFICATION</scope>
</reference>
<organism evidence="1 2">
    <name type="scientific">Heterorhabditis bacteriophora</name>
    <name type="common">Entomopathogenic nematode worm</name>
    <dbReference type="NCBI Taxonomy" id="37862"/>
    <lineage>
        <taxon>Eukaryota</taxon>
        <taxon>Metazoa</taxon>
        <taxon>Ecdysozoa</taxon>
        <taxon>Nematoda</taxon>
        <taxon>Chromadorea</taxon>
        <taxon>Rhabditida</taxon>
        <taxon>Rhabditina</taxon>
        <taxon>Rhabditomorpha</taxon>
        <taxon>Strongyloidea</taxon>
        <taxon>Heterorhabditidae</taxon>
        <taxon>Heterorhabditis</taxon>
    </lineage>
</organism>
<accession>A0A1I7WVP1</accession>
<evidence type="ECO:0000313" key="1">
    <source>
        <dbReference type="Proteomes" id="UP000095283"/>
    </source>
</evidence>
<dbReference type="Proteomes" id="UP000095283">
    <property type="component" value="Unplaced"/>
</dbReference>
<dbReference type="WBParaSite" id="Hba_09230">
    <property type="protein sequence ID" value="Hba_09230"/>
    <property type="gene ID" value="Hba_09230"/>
</dbReference>